<dbReference type="PANTHER" id="PTHR33121:SF70">
    <property type="entry name" value="SIGNALING PROTEIN YKOW"/>
    <property type="match status" value="1"/>
</dbReference>
<dbReference type="InterPro" id="IPR000160">
    <property type="entry name" value="GGDEF_dom"/>
</dbReference>
<reference evidence="4 5" key="1">
    <citation type="submission" date="2024-06" db="EMBL/GenBank/DDBJ databases">
        <title>Genome of Rhodovulum iodosum, a marine photoferrotroph.</title>
        <authorList>
            <person name="Bianchini G."/>
            <person name="Nikeleit V."/>
            <person name="Kappler A."/>
            <person name="Bryce C."/>
            <person name="Sanchez-Baracaldo P."/>
        </authorList>
    </citation>
    <scope>NUCLEOTIDE SEQUENCE [LARGE SCALE GENOMIC DNA]</scope>
    <source>
        <strain evidence="4 5">UT/N1</strain>
    </source>
</reference>
<organism evidence="4 5">
    <name type="scientific">Rhodovulum iodosum</name>
    <dbReference type="NCBI Taxonomy" id="68291"/>
    <lineage>
        <taxon>Bacteria</taxon>
        <taxon>Pseudomonadati</taxon>
        <taxon>Pseudomonadota</taxon>
        <taxon>Alphaproteobacteria</taxon>
        <taxon>Rhodobacterales</taxon>
        <taxon>Paracoccaceae</taxon>
        <taxon>Rhodovulum</taxon>
    </lineage>
</organism>
<feature type="domain" description="GGDEF" evidence="3">
    <location>
        <begin position="97"/>
        <end position="233"/>
    </location>
</feature>
<proteinExistence type="predicted"/>
<comment type="caution">
    <text evidence="4">The sequence shown here is derived from an EMBL/GenBank/DDBJ whole genome shotgun (WGS) entry which is preliminary data.</text>
</comment>
<dbReference type="SMART" id="SM00267">
    <property type="entry name" value="GGDEF"/>
    <property type="match status" value="1"/>
</dbReference>
<dbReference type="Gene3D" id="3.20.20.450">
    <property type="entry name" value="EAL domain"/>
    <property type="match status" value="1"/>
</dbReference>
<accession>A0ABV3XSS0</accession>
<evidence type="ECO:0000313" key="4">
    <source>
        <dbReference type="EMBL" id="MEX5727482.1"/>
    </source>
</evidence>
<dbReference type="InterPro" id="IPR050706">
    <property type="entry name" value="Cyclic-di-GMP_PDE-like"/>
</dbReference>
<gene>
    <name evidence="4" type="ORF">Ga0609869_000835</name>
</gene>
<feature type="transmembrane region" description="Helical" evidence="1">
    <location>
        <begin position="43"/>
        <end position="62"/>
    </location>
</feature>
<dbReference type="Pfam" id="PF00990">
    <property type="entry name" value="GGDEF"/>
    <property type="match status" value="1"/>
</dbReference>
<dbReference type="EMBL" id="JBEHHI010000001">
    <property type="protein sequence ID" value="MEX5727482.1"/>
    <property type="molecule type" value="Genomic_DNA"/>
</dbReference>
<feature type="transmembrane region" description="Helical" evidence="1">
    <location>
        <begin position="15"/>
        <end position="37"/>
    </location>
</feature>
<name>A0ABV3XSS0_9RHOB</name>
<keyword evidence="1" id="KW-0472">Membrane</keyword>
<dbReference type="CDD" id="cd01948">
    <property type="entry name" value="EAL"/>
    <property type="match status" value="1"/>
</dbReference>
<dbReference type="RefSeq" id="WP_369022835.1">
    <property type="nucleotide sequence ID" value="NZ_JBEHHI010000001.1"/>
</dbReference>
<sequence>MPSPAPPSRRLRARLWPVFTGQSWAALLPAAMLAGYWLGGEPALIAVAMLGLGLVAMGRAGASRRPGGAVDSVTGLMLRDEAEQRLDRLLSGPDGPGRTACFALSLEGLDDLSETFGPAAAEHAVNRVSARLAAALRGTDALARLPLVGLAVVVHPLTRADLETLLQIAGRLIRAAREPVALAGGTAHLGACIGFCLPGRAPAPGGGAMLEAAEAALRAARAAGPGSIRAYRPSMHRAGAARHETERTLAAALEAGEIRPWYQPQLSTDTGRLTGVEALTRWHHPERGVLCPDDFLPALVEAGLAERLAEEIRFQSFSALAAWDRAGIDVPRVAVNFTAEDLGAPDLADRIAWELDRFDLAPSRLTVEILESVIAAPGDEAVARSIAALADLGCAIDLDDFGTGHASLAALGRFAIGRIKIDRSFVAGIDTARPRQDMVAAILGLADRLGLDTLGEGVETLGENAALAQLGCGHVQGHAIAPPLPFAEMLAWTMKHREKLARSTLGAPRAPPPCGGKTA</sequence>
<dbReference type="Gene3D" id="3.30.70.270">
    <property type="match status" value="1"/>
</dbReference>
<dbReference type="SMART" id="SM00052">
    <property type="entry name" value="EAL"/>
    <property type="match status" value="1"/>
</dbReference>
<dbReference type="InterPro" id="IPR001633">
    <property type="entry name" value="EAL_dom"/>
</dbReference>
<dbReference type="PANTHER" id="PTHR33121">
    <property type="entry name" value="CYCLIC DI-GMP PHOSPHODIESTERASE PDEF"/>
    <property type="match status" value="1"/>
</dbReference>
<dbReference type="InterPro" id="IPR035919">
    <property type="entry name" value="EAL_sf"/>
</dbReference>
<dbReference type="InterPro" id="IPR029787">
    <property type="entry name" value="Nucleotide_cyclase"/>
</dbReference>
<keyword evidence="1" id="KW-1133">Transmembrane helix</keyword>
<evidence type="ECO:0000259" key="3">
    <source>
        <dbReference type="PROSITE" id="PS50887"/>
    </source>
</evidence>
<dbReference type="PROSITE" id="PS50883">
    <property type="entry name" value="EAL"/>
    <property type="match status" value="1"/>
</dbReference>
<dbReference type="SUPFAM" id="SSF141868">
    <property type="entry name" value="EAL domain-like"/>
    <property type="match status" value="1"/>
</dbReference>
<evidence type="ECO:0000256" key="1">
    <source>
        <dbReference type="SAM" id="Phobius"/>
    </source>
</evidence>
<keyword evidence="5" id="KW-1185">Reference proteome</keyword>
<dbReference type="Pfam" id="PF00563">
    <property type="entry name" value="EAL"/>
    <property type="match status" value="1"/>
</dbReference>
<evidence type="ECO:0000313" key="5">
    <source>
        <dbReference type="Proteomes" id="UP001560019"/>
    </source>
</evidence>
<feature type="domain" description="EAL" evidence="2">
    <location>
        <begin position="242"/>
        <end position="497"/>
    </location>
</feature>
<dbReference type="PROSITE" id="PS50887">
    <property type="entry name" value="GGDEF"/>
    <property type="match status" value="1"/>
</dbReference>
<keyword evidence="1" id="KW-0812">Transmembrane</keyword>
<evidence type="ECO:0000259" key="2">
    <source>
        <dbReference type="PROSITE" id="PS50883"/>
    </source>
</evidence>
<protein>
    <submittedName>
        <fullName evidence="4">Signal transduction protein with EAL and GGDEF domain</fullName>
    </submittedName>
</protein>
<dbReference type="InterPro" id="IPR043128">
    <property type="entry name" value="Rev_trsase/Diguanyl_cyclase"/>
</dbReference>
<dbReference type="Proteomes" id="UP001560019">
    <property type="component" value="Unassembled WGS sequence"/>
</dbReference>
<dbReference type="SUPFAM" id="SSF55073">
    <property type="entry name" value="Nucleotide cyclase"/>
    <property type="match status" value="1"/>
</dbReference>